<dbReference type="InterPro" id="IPR017945">
    <property type="entry name" value="DHBP_synth_RibB-like_a/b_dom"/>
</dbReference>
<evidence type="ECO:0000256" key="9">
    <source>
        <dbReference type="ARBA" id="ARBA00022741"/>
    </source>
</evidence>
<evidence type="ECO:0000313" key="17">
    <source>
        <dbReference type="Proteomes" id="UP000823935"/>
    </source>
</evidence>
<feature type="binding site" evidence="14">
    <location>
        <position position="119"/>
    </location>
    <ligand>
        <name>L-threonine</name>
        <dbReference type="ChEBI" id="CHEBI:57926"/>
    </ligand>
</feature>
<dbReference type="Pfam" id="PF01300">
    <property type="entry name" value="Sua5_yciO_yrdC"/>
    <property type="match status" value="1"/>
</dbReference>
<dbReference type="InterPro" id="IPR010923">
    <property type="entry name" value="T(6)A37_SUA5"/>
</dbReference>
<dbReference type="FunFam" id="3.90.870.10:FF:000009">
    <property type="entry name" value="Threonylcarbamoyl-AMP synthase, putative"/>
    <property type="match status" value="1"/>
</dbReference>
<feature type="binding site" evidence="14">
    <location>
        <position position="149"/>
    </location>
    <ligand>
        <name>ATP</name>
        <dbReference type="ChEBI" id="CHEBI:30616"/>
    </ligand>
</feature>
<dbReference type="GO" id="GO:0003725">
    <property type="term" value="F:double-stranded RNA binding"/>
    <property type="evidence" value="ECO:0007669"/>
    <property type="project" value="UniProtKB-UniRule"/>
</dbReference>
<keyword evidence="7 13" id="KW-0819">tRNA processing</keyword>
<feature type="binding site" evidence="14">
    <location>
        <position position="115"/>
    </location>
    <ligand>
        <name>ATP</name>
        <dbReference type="ChEBI" id="CHEBI:30616"/>
    </ligand>
</feature>
<dbReference type="InterPro" id="IPR006070">
    <property type="entry name" value="Sua5-like_dom"/>
</dbReference>
<evidence type="ECO:0000256" key="2">
    <source>
        <dbReference type="ARBA" id="ARBA00007663"/>
    </source>
</evidence>
<dbReference type="NCBIfam" id="TIGR00057">
    <property type="entry name" value="L-threonylcarbamoyladenylate synthase"/>
    <property type="match status" value="1"/>
</dbReference>
<dbReference type="EC" id="2.7.7.87" evidence="3 13"/>
<dbReference type="Gene3D" id="3.40.50.11030">
    <property type="entry name" value="Threonylcarbamoyl-AMP synthase, C-terminal domain"/>
    <property type="match status" value="1"/>
</dbReference>
<feature type="binding site" evidence="14">
    <location>
        <position position="141"/>
    </location>
    <ligand>
        <name>ATP</name>
        <dbReference type="ChEBI" id="CHEBI:30616"/>
    </ligand>
</feature>
<evidence type="ECO:0000256" key="3">
    <source>
        <dbReference type="ARBA" id="ARBA00012584"/>
    </source>
</evidence>
<reference evidence="16" key="1">
    <citation type="submission" date="2020-10" db="EMBL/GenBank/DDBJ databases">
        <authorList>
            <person name="Gilroy R."/>
        </authorList>
    </citation>
    <scope>NUCLEOTIDE SEQUENCE</scope>
    <source>
        <strain evidence="16">CHK190-19873</strain>
    </source>
</reference>
<comment type="function">
    <text evidence="13">Required for the formation of a threonylcarbamoyl group on adenosine at position 37 (t(6)A37) in tRNAs that read codons beginning with adenine.</text>
</comment>
<evidence type="ECO:0000259" key="15">
    <source>
        <dbReference type="PROSITE" id="PS51163"/>
    </source>
</evidence>
<feature type="binding site" evidence="14">
    <location>
        <position position="56"/>
    </location>
    <ligand>
        <name>ATP</name>
        <dbReference type="ChEBI" id="CHEBI:30616"/>
    </ligand>
</feature>
<evidence type="ECO:0000256" key="4">
    <source>
        <dbReference type="ARBA" id="ARBA00015492"/>
    </source>
</evidence>
<dbReference type="PROSITE" id="PS51163">
    <property type="entry name" value="YRDC"/>
    <property type="match status" value="1"/>
</dbReference>
<keyword evidence="5 13" id="KW-0963">Cytoplasm</keyword>
<evidence type="ECO:0000256" key="10">
    <source>
        <dbReference type="ARBA" id="ARBA00022840"/>
    </source>
</evidence>
<keyword evidence="6 13" id="KW-0808">Transferase</keyword>
<evidence type="ECO:0000256" key="1">
    <source>
        <dbReference type="ARBA" id="ARBA00004496"/>
    </source>
</evidence>
<gene>
    <name evidence="16" type="ORF">IAB44_01315</name>
</gene>
<dbReference type="Gene3D" id="3.90.870.10">
    <property type="entry name" value="DHBP synthase"/>
    <property type="match status" value="1"/>
</dbReference>
<dbReference type="Proteomes" id="UP000823935">
    <property type="component" value="Unassembled WGS sequence"/>
</dbReference>
<reference evidence="16" key="2">
    <citation type="journal article" date="2021" name="PeerJ">
        <title>Extensive microbial diversity within the chicken gut microbiome revealed by metagenomics and culture.</title>
        <authorList>
            <person name="Gilroy R."/>
            <person name="Ravi A."/>
            <person name="Getino M."/>
            <person name="Pursley I."/>
            <person name="Horton D.L."/>
            <person name="Alikhan N.F."/>
            <person name="Baker D."/>
            <person name="Gharbi K."/>
            <person name="Hall N."/>
            <person name="Watson M."/>
            <person name="Adriaenssens E.M."/>
            <person name="Foster-Nyarko E."/>
            <person name="Jarju S."/>
            <person name="Secka A."/>
            <person name="Antonio M."/>
            <person name="Oren A."/>
            <person name="Chaudhuri R.R."/>
            <person name="La Ragione R."/>
            <person name="Hildebrand F."/>
            <person name="Pallen M.J."/>
        </authorList>
    </citation>
    <scope>NUCLEOTIDE SEQUENCE</scope>
    <source>
        <strain evidence="16">CHK190-19873</strain>
    </source>
</reference>
<dbReference type="GO" id="GO:0005524">
    <property type="term" value="F:ATP binding"/>
    <property type="evidence" value="ECO:0007669"/>
    <property type="project" value="UniProtKB-UniRule"/>
</dbReference>
<comment type="caution">
    <text evidence="16">The sequence shown here is derived from an EMBL/GenBank/DDBJ whole genome shotgun (WGS) entry which is preliminary data.</text>
</comment>
<keyword evidence="10 13" id="KW-0067">ATP-binding</keyword>
<dbReference type="GO" id="GO:0006450">
    <property type="term" value="P:regulation of translational fidelity"/>
    <property type="evidence" value="ECO:0007669"/>
    <property type="project" value="TreeGrafter"/>
</dbReference>
<name>A0A9D1JIQ2_9FIRM</name>
<comment type="similarity">
    <text evidence="2 13">Belongs to the SUA5 family.</text>
</comment>
<comment type="subcellular location">
    <subcellularLocation>
        <location evidence="1 13">Cytoplasm</location>
    </subcellularLocation>
</comment>
<feature type="binding site" evidence="14">
    <location>
        <position position="193"/>
    </location>
    <ligand>
        <name>ATP</name>
        <dbReference type="ChEBI" id="CHEBI:30616"/>
    </ligand>
</feature>
<dbReference type="PIRSF" id="PIRSF004930">
    <property type="entry name" value="Tln_factor_SUA5"/>
    <property type="match status" value="1"/>
</dbReference>
<feature type="domain" description="YrdC-like" evidence="15">
    <location>
        <begin position="11"/>
        <end position="197"/>
    </location>
</feature>
<evidence type="ECO:0000256" key="6">
    <source>
        <dbReference type="ARBA" id="ARBA00022679"/>
    </source>
</evidence>
<dbReference type="InterPro" id="IPR050156">
    <property type="entry name" value="TC-AMP_synthase_SUA5"/>
</dbReference>
<feature type="binding site" evidence="14">
    <location>
        <position position="60"/>
    </location>
    <ligand>
        <name>ATP</name>
        <dbReference type="ChEBI" id="CHEBI:30616"/>
    </ligand>
</feature>
<evidence type="ECO:0000256" key="12">
    <source>
        <dbReference type="ARBA" id="ARBA00048366"/>
    </source>
</evidence>
<dbReference type="GO" id="GO:0000049">
    <property type="term" value="F:tRNA binding"/>
    <property type="evidence" value="ECO:0007669"/>
    <property type="project" value="TreeGrafter"/>
</dbReference>
<evidence type="ECO:0000256" key="7">
    <source>
        <dbReference type="ARBA" id="ARBA00022694"/>
    </source>
</evidence>
<dbReference type="GO" id="GO:0005737">
    <property type="term" value="C:cytoplasm"/>
    <property type="evidence" value="ECO:0007669"/>
    <property type="project" value="UniProtKB-SubCell"/>
</dbReference>
<sequence length="345" mass="37045">MITVIENAENPGSIRRAGEILKRGGLVAFPTETVYGLGANALDAEAAARIYAAKGRPSDNPLIVHIARMEDLSAVARNISHKAVLLAERFWPGPLTMIFEKTARVPYGTTGGLDTVAVRMPKDKVALAVIEAGGGFIAAPSANTSGRPSPTTAEHVAQDMNGRIDMILDGGPAGIGLESTIVDMSGEIPTILRPGYISREMLRETVGQVEVDQALIREDSGIRPKAPGMKYRHYAPKAELKIVEGSPEAVVRAINRYIEEGEKTGQKIGVIAGEESAGLYKGGLVKTIGKRADELSIARHLYGVLREFDELRVDRIYSEAFETPQMGAAIMNRLVKAAGHQIIKV</sequence>
<dbReference type="InterPro" id="IPR005145">
    <property type="entry name" value="Sua5_C"/>
</dbReference>
<evidence type="ECO:0000256" key="14">
    <source>
        <dbReference type="PIRSR" id="PIRSR004930-1"/>
    </source>
</evidence>
<proteinExistence type="inferred from homology"/>
<dbReference type="PANTHER" id="PTHR17490:SF16">
    <property type="entry name" value="THREONYLCARBAMOYL-AMP SYNTHASE"/>
    <property type="match status" value="1"/>
</dbReference>
<dbReference type="Pfam" id="PF03481">
    <property type="entry name" value="Sua5_C"/>
    <property type="match status" value="1"/>
</dbReference>
<evidence type="ECO:0000313" key="16">
    <source>
        <dbReference type="EMBL" id="HIS30182.1"/>
    </source>
</evidence>
<dbReference type="AlphaFoldDB" id="A0A9D1JIQ2"/>
<dbReference type="SUPFAM" id="SSF55821">
    <property type="entry name" value="YrdC/RibB"/>
    <property type="match status" value="1"/>
</dbReference>
<dbReference type="GO" id="GO:0061710">
    <property type="term" value="F:L-threonylcarbamoyladenylate synthase"/>
    <property type="evidence" value="ECO:0007669"/>
    <property type="project" value="UniProtKB-EC"/>
</dbReference>
<feature type="binding site" evidence="14">
    <location>
        <position position="65"/>
    </location>
    <ligand>
        <name>L-threonine</name>
        <dbReference type="ChEBI" id="CHEBI:57926"/>
    </ligand>
</feature>
<keyword evidence="8 13" id="KW-0548">Nucleotidyltransferase</keyword>
<feature type="binding site" evidence="14">
    <location>
        <position position="179"/>
    </location>
    <ligand>
        <name>L-threonine</name>
        <dbReference type="ChEBI" id="CHEBI:57926"/>
    </ligand>
</feature>
<comment type="catalytic activity">
    <reaction evidence="12 13">
        <text>L-threonine + hydrogencarbonate + ATP = L-threonylcarbamoyladenylate + diphosphate + H2O</text>
        <dbReference type="Rhea" id="RHEA:36407"/>
        <dbReference type="ChEBI" id="CHEBI:15377"/>
        <dbReference type="ChEBI" id="CHEBI:17544"/>
        <dbReference type="ChEBI" id="CHEBI:30616"/>
        <dbReference type="ChEBI" id="CHEBI:33019"/>
        <dbReference type="ChEBI" id="CHEBI:57926"/>
        <dbReference type="ChEBI" id="CHEBI:73682"/>
        <dbReference type="EC" id="2.7.7.87"/>
    </reaction>
</comment>
<feature type="binding site" evidence="14">
    <location>
        <position position="33"/>
    </location>
    <ligand>
        <name>L-threonine</name>
        <dbReference type="ChEBI" id="CHEBI:57926"/>
    </ligand>
</feature>
<feature type="binding site" evidence="14">
    <location>
        <position position="234"/>
    </location>
    <ligand>
        <name>ATP</name>
        <dbReference type="ChEBI" id="CHEBI:30616"/>
    </ligand>
</feature>
<dbReference type="InterPro" id="IPR038385">
    <property type="entry name" value="Sua5/YwlC_C"/>
</dbReference>
<evidence type="ECO:0000256" key="11">
    <source>
        <dbReference type="ARBA" id="ARBA00029774"/>
    </source>
</evidence>
<accession>A0A9D1JIQ2</accession>
<feature type="binding site" evidence="14">
    <location>
        <position position="139"/>
    </location>
    <ligand>
        <name>L-threonine</name>
        <dbReference type="ChEBI" id="CHEBI:57926"/>
    </ligand>
</feature>
<organism evidence="16 17">
    <name type="scientific">Candidatus Limivivens intestinipullorum</name>
    <dbReference type="NCBI Taxonomy" id="2840858"/>
    <lineage>
        <taxon>Bacteria</taxon>
        <taxon>Bacillati</taxon>
        <taxon>Bacillota</taxon>
        <taxon>Clostridia</taxon>
        <taxon>Lachnospirales</taxon>
        <taxon>Lachnospiraceae</taxon>
        <taxon>Lachnospiraceae incertae sedis</taxon>
        <taxon>Candidatus Limivivens</taxon>
    </lineage>
</organism>
<keyword evidence="9 13" id="KW-0547">Nucleotide-binding</keyword>
<protein>
    <recommendedName>
        <fullName evidence="4 13">Threonylcarbamoyl-AMP synthase</fullName>
        <shortName evidence="13">TC-AMP synthase</shortName>
        <ecNumber evidence="3 13">2.7.7.87</ecNumber>
    </recommendedName>
    <alternativeName>
        <fullName evidence="11 13">L-threonylcarbamoyladenylate synthase</fullName>
    </alternativeName>
</protein>
<dbReference type="EMBL" id="DVIQ01000007">
    <property type="protein sequence ID" value="HIS30182.1"/>
    <property type="molecule type" value="Genomic_DNA"/>
</dbReference>
<dbReference type="PANTHER" id="PTHR17490">
    <property type="entry name" value="SUA5"/>
    <property type="match status" value="1"/>
</dbReference>
<evidence type="ECO:0000256" key="5">
    <source>
        <dbReference type="ARBA" id="ARBA00022490"/>
    </source>
</evidence>
<dbReference type="GO" id="GO:0008033">
    <property type="term" value="P:tRNA processing"/>
    <property type="evidence" value="ECO:0007669"/>
    <property type="project" value="UniProtKB-KW"/>
</dbReference>
<evidence type="ECO:0000256" key="13">
    <source>
        <dbReference type="PIRNR" id="PIRNR004930"/>
    </source>
</evidence>
<evidence type="ECO:0000256" key="8">
    <source>
        <dbReference type="ARBA" id="ARBA00022695"/>
    </source>
</evidence>